<organism evidence="1 2">
    <name type="scientific">Castor canadensis</name>
    <name type="common">American beaver</name>
    <dbReference type="NCBI Taxonomy" id="51338"/>
    <lineage>
        <taxon>Eukaryota</taxon>
        <taxon>Metazoa</taxon>
        <taxon>Chordata</taxon>
        <taxon>Craniata</taxon>
        <taxon>Vertebrata</taxon>
        <taxon>Euteleostomi</taxon>
        <taxon>Mammalia</taxon>
        <taxon>Eutheria</taxon>
        <taxon>Euarchontoglires</taxon>
        <taxon>Glires</taxon>
        <taxon>Rodentia</taxon>
        <taxon>Castorimorpha</taxon>
        <taxon>Castoridae</taxon>
        <taxon>Castor</taxon>
    </lineage>
</organism>
<dbReference type="Proteomes" id="UP001732720">
    <property type="component" value="Chromosome 16"/>
</dbReference>
<keyword evidence="1" id="KW-1185">Reference proteome</keyword>
<dbReference type="RefSeq" id="XP_073913474.1">
    <property type="nucleotide sequence ID" value="XM_074057373.1"/>
</dbReference>
<proteinExistence type="predicted"/>
<protein>
    <submittedName>
        <fullName evidence="2">Uncharacterized protein</fullName>
    </submittedName>
</protein>
<name>A0AC58L8K2_CASCN</name>
<accession>A0AC58L8K2</accession>
<sequence length="274" mass="30202">MKYKSAPIQQGEFCPGKQGHRGGENSSESVLGNCCGDSVAKKRQIHGEDSLAEEAHNQSPEKSHVSFRMSLPLLCANPHYEAPHELKSGVLCVSSALRLPCCRDMQLPSNTCRAVEVTGYTAAMDEDSMNLTITALFCLCEKEGRRSGRNTKTLPPLGSSGDPRSLQKTQTLSPGDLRKDCDSPVCLMQEFVRFILTLEGEHQLSWTQNSQNLPNGKSQALFLVGPVNPNQRWTLRYYGFHRNNPHLCSNPSDLLELQVSASAQLLLSRKTTSV</sequence>
<evidence type="ECO:0000313" key="1">
    <source>
        <dbReference type="Proteomes" id="UP001732720"/>
    </source>
</evidence>
<gene>
    <name evidence="2" type="primary">LOC141410445</name>
</gene>
<reference evidence="2" key="1">
    <citation type="submission" date="2025-08" db="UniProtKB">
        <authorList>
            <consortium name="RefSeq"/>
        </authorList>
    </citation>
    <scope>IDENTIFICATION</scope>
</reference>
<evidence type="ECO:0000313" key="2">
    <source>
        <dbReference type="RefSeq" id="XP_073913474.1"/>
    </source>
</evidence>